<sequence length="292" mass="35479">MLYNLGDKLKEIRKSKNLSIEKFADKLNISSRQYFRIESNKSTPSLESLQKFSEILKIDLFKIYKELNDNDILEYLNLRNSLFVILDNREMEKLEEFLCNIESKYQHGMNTRNQILIEQLYLFAKGTLLFYNRNFQKSLKILNNSLKITIPNFKIKNFKTFEYNDIEYRILFCISFNYEYMNMQKIYLDIIKFMEENISEDNILYIQFIYNKYVSIYKNRQFEIVINELSKIISKLEKENKHKNLDRLYFLIGLSKKEINDIDYKNDIKKSIKIATLFKQEQLIDLYEYFLK</sequence>
<reference evidence="4 5" key="1">
    <citation type="submission" date="2019-01" db="EMBL/GenBank/DDBJ databases">
        <title>Draft Genome Sequences of Helcococcus ovis Strains Isolated from the Uterus and Vagina of Dairy Cows with Metritis.</title>
        <authorList>
            <person name="Cunha F."/>
            <person name="Jeon S.J."/>
            <person name="Kutzer P."/>
            <person name="Galvao K.N."/>
        </authorList>
    </citation>
    <scope>NUCLEOTIDE SEQUENCE [LARGE SCALE GENOMIC DNA]</scope>
    <source>
        <strain evidence="4 5">KG-37</strain>
    </source>
</reference>
<dbReference type="Pfam" id="PF01381">
    <property type="entry name" value="HTH_3"/>
    <property type="match status" value="1"/>
</dbReference>
<keyword evidence="2" id="KW-0175">Coiled coil</keyword>
<comment type="caution">
    <text evidence="4">The sequence shown here is derived from an EMBL/GenBank/DDBJ whole genome shotgun (WGS) entry which is preliminary data.</text>
</comment>
<feature type="coiled-coil region" evidence="2">
    <location>
        <begin position="219"/>
        <end position="246"/>
    </location>
</feature>
<dbReference type="PANTHER" id="PTHR46797:SF1">
    <property type="entry name" value="METHYLPHOSPHONATE SYNTHASE"/>
    <property type="match status" value="1"/>
</dbReference>
<feature type="domain" description="HTH cro/C1-type" evidence="3">
    <location>
        <begin position="9"/>
        <end position="70"/>
    </location>
</feature>
<evidence type="ECO:0000256" key="2">
    <source>
        <dbReference type="SAM" id="Coils"/>
    </source>
</evidence>
<dbReference type="GO" id="GO:0003700">
    <property type="term" value="F:DNA-binding transcription factor activity"/>
    <property type="evidence" value="ECO:0007669"/>
    <property type="project" value="TreeGrafter"/>
</dbReference>
<gene>
    <name evidence="4" type="ORF">EQF91_07125</name>
</gene>
<dbReference type="InterPro" id="IPR010982">
    <property type="entry name" value="Lambda_DNA-bd_dom_sf"/>
</dbReference>
<dbReference type="RefSeq" id="WP_134743926.1">
    <property type="nucleotide sequence ID" value="NZ_CP119761.1"/>
</dbReference>
<evidence type="ECO:0000313" key="5">
    <source>
        <dbReference type="Proteomes" id="UP000297454"/>
    </source>
</evidence>
<dbReference type="EMBL" id="SCFR01000029">
    <property type="protein sequence ID" value="TFF64786.1"/>
    <property type="molecule type" value="Genomic_DNA"/>
</dbReference>
<keyword evidence="1" id="KW-0238">DNA-binding</keyword>
<evidence type="ECO:0000256" key="1">
    <source>
        <dbReference type="ARBA" id="ARBA00023125"/>
    </source>
</evidence>
<dbReference type="Gene3D" id="1.25.40.10">
    <property type="entry name" value="Tetratricopeptide repeat domain"/>
    <property type="match status" value="1"/>
</dbReference>
<dbReference type="GO" id="GO:0005829">
    <property type="term" value="C:cytosol"/>
    <property type="evidence" value="ECO:0007669"/>
    <property type="project" value="TreeGrafter"/>
</dbReference>
<keyword evidence="5" id="KW-1185">Reference proteome</keyword>
<proteinExistence type="predicted"/>
<dbReference type="GO" id="GO:0003677">
    <property type="term" value="F:DNA binding"/>
    <property type="evidence" value="ECO:0007669"/>
    <property type="project" value="UniProtKB-KW"/>
</dbReference>
<evidence type="ECO:0000259" key="3">
    <source>
        <dbReference type="PROSITE" id="PS50943"/>
    </source>
</evidence>
<protein>
    <submittedName>
        <fullName evidence="4">XRE family transcriptional regulator</fullName>
    </submittedName>
</protein>
<dbReference type="InterPro" id="IPR050807">
    <property type="entry name" value="TransReg_Diox_bact_type"/>
</dbReference>
<name>A0A4R9BZZ0_9FIRM</name>
<dbReference type="PANTHER" id="PTHR46797">
    <property type="entry name" value="HTH-TYPE TRANSCRIPTIONAL REGULATOR"/>
    <property type="match status" value="1"/>
</dbReference>
<dbReference type="InterPro" id="IPR011990">
    <property type="entry name" value="TPR-like_helical_dom_sf"/>
</dbReference>
<accession>A0A4R9BZZ0</accession>
<dbReference type="InterPro" id="IPR001387">
    <property type="entry name" value="Cro/C1-type_HTH"/>
</dbReference>
<dbReference type="SMART" id="SM00530">
    <property type="entry name" value="HTH_XRE"/>
    <property type="match status" value="1"/>
</dbReference>
<dbReference type="SUPFAM" id="SSF47413">
    <property type="entry name" value="lambda repressor-like DNA-binding domains"/>
    <property type="match status" value="1"/>
</dbReference>
<dbReference type="Proteomes" id="UP000297454">
    <property type="component" value="Unassembled WGS sequence"/>
</dbReference>
<organism evidence="4 5">
    <name type="scientific">Helcococcus ovis</name>
    <dbReference type="NCBI Taxonomy" id="72026"/>
    <lineage>
        <taxon>Bacteria</taxon>
        <taxon>Bacillati</taxon>
        <taxon>Bacillota</taxon>
        <taxon>Tissierellia</taxon>
        <taxon>Tissierellales</taxon>
        <taxon>Peptoniphilaceae</taxon>
        <taxon>Helcococcus</taxon>
    </lineage>
</organism>
<dbReference type="PROSITE" id="PS50943">
    <property type="entry name" value="HTH_CROC1"/>
    <property type="match status" value="1"/>
</dbReference>
<dbReference type="CDD" id="cd00093">
    <property type="entry name" value="HTH_XRE"/>
    <property type="match status" value="1"/>
</dbReference>
<evidence type="ECO:0000313" key="4">
    <source>
        <dbReference type="EMBL" id="TFF64786.1"/>
    </source>
</evidence>
<dbReference type="AlphaFoldDB" id="A0A4R9BZZ0"/>